<sequence>MEKSSIELFMECDDT</sequence>
<dbReference type="Proteomes" id="UP001378592">
    <property type="component" value="Unassembled WGS sequence"/>
</dbReference>
<evidence type="ECO:0000313" key="1">
    <source>
        <dbReference type="EMBL" id="KAK7865225.1"/>
    </source>
</evidence>
<keyword evidence="2" id="KW-1185">Reference proteome</keyword>
<name>A0AAN9VHY0_9ORTH</name>
<protein>
    <submittedName>
        <fullName evidence="1">Uncharacterized protein</fullName>
    </submittedName>
</protein>
<reference evidence="1 2" key="1">
    <citation type="submission" date="2024-03" db="EMBL/GenBank/DDBJ databases">
        <title>The genome assembly and annotation of the cricket Gryllus longicercus Weissman &amp; Gray.</title>
        <authorList>
            <person name="Szrajer S."/>
            <person name="Gray D."/>
            <person name="Ylla G."/>
        </authorList>
    </citation>
    <scope>NUCLEOTIDE SEQUENCE [LARGE SCALE GENOMIC DNA]</scope>
    <source>
        <strain evidence="1">DAG 2021-001</strain>
        <tissue evidence="1">Whole body minus gut</tissue>
    </source>
</reference>
<organism evidence="1 2">
    <name type="scientific">Gryllus longicercus</name>
    <dbReference type="NCBI Taxonomy" id="2509291"/>
    <lineage>
        <taxon>Eukaryota</taxon>
        <taxon>Metazoa</taxon>
        <taxon>Ecdysozoa</taxon>
        <taxon>Arthropoda</taxon>
        <taxon>Hexapoda</taxon>
        <taxon>Insecta</taxon>
        <taxon>Pterygota</taxon>
        <taxon>Neoptera</taxon>
        <taxon>Polyneoptera</taxon>
        <taxon>Orthoptera</taxon>
        <taxon>Ensifera</taxon>
        <taxon>Gryllidea</taxon>
        <taxon>Grylloidea</taxon>
        <taxon>Gryllidae</taxon>
        <taxon>Gryllinae</taxon>
        <taxon>Gryllus</taxon>
    </lineage>
</organism>
<dbReference type="EMBL" id="JAZDUA010000183">
    <property type="protein sequence ID" value="KAK7865225.1"/>
    <property type="molecule type" value="Genomic_DNA"/>
</dbReference>
<gene>
    <name evidence="1" type="ORF">R5R35_003936</name>
</gene>
<comment type="caution">
    <text evidence="1">The sequence shown here is derived from an EMBL/GenBank/DDBJ whole genome shotgun (WGS) entry which is preliminary data.</text>
</comment>
<proteinExistence type="predicted"/>
<evidence type="ECO:0000313" key="2">
    <source>
        <dbReference type="Proteomes" id="UP001378592"/>
    </source>
</evidence>
<accession>A0AAN9VHY0</accession>